<comment type="caution">
    <text evidence="2">The sequence shown here is derived from an EMBL/GenBank/DDBJ whole genome shotgun (WGS) entry which is preliminary data.</text>
</comment>
<gene>
    <name evidence="2" type="ORF">PHLCEN_2v10878</name>
</gene>
<name>A0A2R6NLJ9_9APHY</name>
<dbReference type="AlphaFoldDB" id="A0A2R6NLJ9"/>
<dbReference type="PANTHER" id="PTHR10887:SF341">
    <property type="entry name" value="NFX1-TYPE ZINC FINGER-CONTAINING PROTEIN 1"/>
    <property type="match status" value="1"/>
</dbReference>
<dbReference type="PANTHER" id="PTHR10887">
    <property type="entry name" value="DNA2/NAM7 HELICASE FAMILY"/>
    <property type="match status" value="1"/>
</dbReference>
<dbReference type="OrthoDB" id="2423195at2759"/>
<evidence type="ECO:0000313" key="2">
    <source>
        <dbReference type="EMBL" id="PSR73263.1"/>
    </source>
</evidence>
<dbReference type="CDD" id="cd18808">
    <property type="entry name" value="SF1_C_Upf1"/>
    <property type="match status" value="1"/>
</dbReference>
<dbReference type="STRING" id="98765.A0A2R6NLJ9"/>
<reference evidence="2 3" key="1">
    <citation type="submission" date="2018-02" db="EMBL/GenBank/DDBJ databases">
        <title>Genome sequence of the basidiomycete white-rot fungus Phlebia centrifuga.</title>
        <authorList>
            <person name="Granchi Z."/>
            <person name="Peng M."/>
            <person name="de Vries R.P."/>
            <person name="Hilden K."/>
            <person name="Makela M.R."/>
            <person name="Grigoriev I."/>
            <person name="Riley R."/>
        </authorList>
    </citation>
    <scope>NUCLEOTIDE SEQUENCE [LARGE SCALE GENOMIC DNA]</scope>
    <source>
        <strain evidence="2 3">FBCC195</strain>
    </source>
</reference>
<proteinExistence type="predicted"/>
<dbReference type="Gene3D" id="3.40.50.300">
    <property type="entry name" value="P-loop containing nucleotide triphosphate hydrolases"/>
    <property type="match status" value="1"/>
</dbReference>
<dbReference type="EMBL" id="MLYV02001094">
    <property type="protein sequence ID" value="PSR73263.1"/>
    <property type="molecule type" value="Genomic_DNA"/>
</dbReference>
<dbReference type="InterPro" id="IPR041679">
    <property type="entry name" value="DNA2/NAM7-like_C"/>
</dbReference>
<evidence type="ECO:0000259" key="1">
    <source>
        <dbReference type="Pfam" id="PF13087"/>
    </source>
</evidence>
<dbReference type="InterPro" id="IPR047187">
    <property type="entry name" value="SF1_C_Upf1"/>
</dbReference>
<dbReference type="SUPFAM" id="SSF52540">
    <property type="entry name" value="P-loop containing nucleoside triphosphate hydrolases"/>
    <property type="match status" value="1"/>
</dbReference>
<dbReference type="GO" id="GO:0031048">
    <property type="term" value="P:regulatory ncRNA-mediated heterochromatin formation"/>
    <property type="evidence" value="ECO:0007669"/>
    <property type="project" value="TreeGrafter"/>
</dbReference>
<dbReference type="GO" id="GO:0031380">
    <property type="term" value="C:nuclear RNA-directed RNA polymerase complex"/>
    <property type="evidence" value="ECO:0007669"/>
    <property type="project" value="TreeGrafter"/>
</dbReference>
<keyword evidence="3" id="KW-1185">Reference proteome</keyword>
<accession>A0A2R6NLJ9</accession>
<sequence length="234" mass="26748">MDSKRGSQLFKFDRSLMERLADGGMPMSQINVQRRMRPSISTFIRKILYPKLEDNDIVHRYPPVQGVRDDVYFVDHTNRENGTEDSVSKFNNYEVEMIRDLVLYFLRQGTYSGPGDIAVLCAYLGQLQKVRAALRDLKIAVALDERDEEQMVRQGFADDVTFEEVVVAKHIRLGTVDIFQGQEAKIVIVSLVRNTGTCETNSASIGFLKTRWKLAIRSVLLSQLFVHVTQSKLK</sequence>
<evidence type="ECO:0000313" key="3">
    <source>
        <dbReference type="Proteomes" id="UP000186601"/>
    </source>
</evidence>
<dbReference type="InterPro" id="IPR045055">
    <property type="entry name" value="DNA2/NAM7-like"/>
</dbReference>
<dbReference type="Pfam" id="PF13087">
    <property type="entry name" value="AAA_12"/>
    <property type="match status" value="1"/>
</dbReference>
<dbReference type="Proteomes" id="UP000186601">
    <property type="component" value="Unassembled WGS sequence"/>
</dbReference>
<feature type="domain" description="DNA2/NAM7 helicase-like C-terminal" evidence="1">
    <location>
        <begin position="13"/>
        <end position="213"/>
    </location>
</feature>
<dbReference type="InterPro" id="IPR027417">
    <property type="entry name" value="P-loop_NTPase"/>
</dbReference>
<protein>
    <recommendedName>
        <fullName evidence="1">DNA2/NAM7 helicase-like C-terminal domain-containing protein</fullName>
    </recommendedName>
</protein>
<organism evidence="2 3">
    <name type="scientific">Hermanssonia centrifuga</name>
    <dbReference type="NCBI Taxonomy" id="98765"/>
    <lineage>
        <taxon>Eukaryota</taxon>
        <taxon>Fungi</taxon>
        <taxon>Dikarya</taxon>
        <taxon>Basidiomycota</taxon>
        <taxon>Agaricomycotina</taxon>
        <taxon>Agaricomycetes</taxon>
        <taxon>Polyporales</taxon>
        <taxon>Meruliaceae</taxon>
        <taxon>Hermanssonia</taxon>
    </lineage>
</organism>